<feature type="compositionally biased region" description="Basic and acidic residues" evidence="6">
    <location>
        <begin position="167"/>
        <end position="201"/>
    </location>
</feature>
<feature type="compositionally biased region" description="Basic and acidic residues" evidence="6">
    <location>
        <begin position="363"/>
        <end position="439"/>
    </location>
</feature>
<dbReference type="SUPFAM" id="SSF90229">
    <property type="entry name" value="CCCH zinc finger"/>
    <property type="match status" value="3"/>
</dbReference>
<dbReference type="PANTHER" id="PTHR12506:SF76">
    <property type="entry name" value="C3H1-TYPE DOMAIN-CONTAINING PROTEIN"/>
    <property type="match status" value="1"/>
</dbReference>
<keyword evidence="1 5" id="KW-0479">Metal-binding</keyword>
<dbReference type="InterPro" id="IPR036855">
    <property type="entry name" value="Znf_CCCH_sf"/>
</dbReference>
<dbReference type="Pfam" id="PF00642">
    <property type="entry name" value="zf-CCCH"/>
    <property type="match status" value="2"/>
</dbReference>
<feature type="region of interest" description="Disordered" evidence="6">
    <location>
        <begin position="283"/>
        <end position="442"/>
    </location>
</feature>
<dbReference type="PANTHER" id="PTHR12506">
    <property type="entry name" value="PROTEIN PHOSPHATASE RELATED"/>
    <property type="match status" value="1"/>
</dbReference>
<dbReference type="Proteomes" id="UP000886595">
    <property type="component" value="Unassembled WGS sequence"/>
</dbReference>
<evidence type="ECO:0000256" key="2">
    <source>
        <dbReference type="ARBA" id="ARBA00022771"/>
    </source>
</evidence>
<feature type="region of interest" description="Disordered" evidence="6">
    <location>
        <begin position="600"/>
        <end position="622"/>
    </location>
</feature>
<sequence length="641" mass="76066">MNESIRISQEKNESDHKERKLDREKSEHKTIVDERSRRRGYPVRPRERACRSYRHTGLCIYGSNCLFNHPRCKFFPRGACKEGSACKFLHEKDTDVPMRQANSSKDRDGEEPIRQSSRRHETRDWVFNIEKKYNRSLSQICDGIVAGYKREKMEKVQRHGQGGLQEQRQRENTERQRTEPQEHRQRDTTEWEKREAQENGHEHRKRDTTKWQRYFENKRREAEENAHEQRLMEIPENHKVDAHGQEDNLKVDRKRESIEWQTREAHEMERRKSKACLEEQRVKAKLDKKRKRDVEKLEVEADKSSEEQRLKENATLDSQVNKRGEEIRSQVIDETVDDGFKRARMERNPDLRPRKPDRRQKRDPRTWAEKRENGNSSLRIKEPDQIPDHKDPHADKLKQPKLRDVERQQQRSHETESNRATNLDRERSEPKTISEDERIQSGYQVRPGERICRTYLQTGLCDHGSNCLFNHPTCKSLLAVFRRGFCKDGSACKFIHAMNNESPRLPNTVHQALPSNVKNLAEFSHPKDRDGAEPMRQATTLDRKFDERKHQTESSSMAEKMVYVNSQEELFTSRQSVFEDVIDDIAAGYKRIGIEHGEGRQRVEAEEMVQEQRNRQNSRRQPQEIMEILERVWSTEELGVG</sequence>
<protein>
    <recommendedName>
        <fullName evidence="7">C3H1-type domain-containing protein</fullName>
    </recommendedName>
</protein>
<dbReference type="Gene3D" id="4.10.1000.10">
    <property type="entry name" value="Zinc finger, CCCH-type"/>
    <property type="match status" value="2"/>
</dbReference>
<feature type="region of interest" description="Disordered" evidence="6">
    <location>
        <begin position="220"/>
        <end position="239"/>
    </location>
</feature>
<feature type="domain" description="C3H1-type" evidence="7">
    <location>
        <begin position="66"/>
        <end position="93"/>
    </location>
</feature>
<gene>
    <name evidence="8" type="ORF">Bca52824_032548</name>
</gene>
<dbReference type="PROSITE" id="PS50103">
    <property type="entry name" value="ZF_C3H1"/>
    <property type="match status" value="2"/>
</dbReference>
<dbReference type="EMBL" id="JAAMPC010000007">
    <property type="protein sequence ID" value="KAG2303897.1"/>
    <property type="molecule type" value="Genomic_DNA"/>
</dbReference>
<accession>A0A8X7SDB2</accession>
<name>A0A8X7SDB2_BRACI</name>
<dbReference type="InterPro" id="IPR050974">
    <property type="entry name" value="Plant_ZF_CCCH"/>
</dbReference>
<dbReference type="GO" id="GO:0003729">
    <property type="term" value="F:mRNA binding"/>
    <property type="evidence" value="ECO:0007669"/>
    <property type="project" value="TreeGrafter"/>
</dbReference>
<feature type="compositionally biased region" description="Basic and acidic residues" evidence="6">
    <location>
        <begin position="292"/>
        <end position="328"/>
    </location>
</feature>
<feature type="region of interest" description="Disordered" evidence="6">
    <location>
        <begin position="1"/>
        <end position="40"/>
    </location>
</feature>
<keyword evidence="3 5" id="KW-0862">Zinc</keyword>
<evidence type="ECO:0000256" key="3">
    <source>
        <dbReference type="ARBA" id="ARBA00022833"/>
    </source>
</evidence>
<evidence type="ECO:0000256" key="6">
    <source>
        <dbReference type="SAM" id="MobiDB-lite"/>
    </source>
</evidence>
<dbReference type="GO" id="GO:0003677">
    <property type="term" value="F:DNA binding"/>
    <property type="evidence" value="ECO:0007669"/>
    <property type="project" value="UniProtKB-KW"/>
</dbReference>
<evidence type="ECO:0000256" key="5">
    <source>
        <dbReference type="PROSITE-ProRule" id="PRU00723"/>
    </source>
</evidence>
<organism evidence="8 9">
    <name type="scientific">Brassica carinata</name>
    <name type="common">Ethiopian mustard</name>
    <name type="synonym">Abyssinian cabbage</name>
    <dbReference type="NCBI Taxonomy" id="52824"/>
    <lineage>
        <taxon>Eukaryota</taxon>
        <taxon>Viridiplantae</taxon>
        <taxon>Streptophyta</taxon>
        <taxon>Embryophyta</taxon>
        <taxon>Tracheophyta</taxon>
        <taxon>Spermatophyta</taxon>
        <taxon>Magnoliopsida</taxon>
        <taxon>eudicotyledons</taxon>
        <taxon>Gunneridae</taxon>
        <taxon>Pentapetalae</taxon>
        <taxon>rosids</taxon>
        <taxon>malvids</taxon>
        <taxon>Brassicales</taxon>
        <taxon>Brassicaceae</taxon>
        <taxon>Brassiceae</taxon>
        <taxon>Brassica</taxon>
    </lineage>
</organism>
<dbReference type="OrthoDB" id="1914176at2759"/>
<feature type="region of interest" description="Disordered" evidence="6">
    <location>
        <begin position="153"/>
        <end position="210"/>
    </location>
</feature>
<feature type="zinc finger region" description="C3H1-type" evidence="5">
    <location>
        <begin position="66"/>
        <end position="93"/>
    </location>
</feature>
<proteinExistence type="predicted"/>
<keyword evidence="9" id="KW-1185">Reference proteome</keyword>
<evidence type="ECO:0000313" key="8">
    <source>
        <dbReference type="EMBL" id="KAG2303897.1"/>
    </source>
</evidence>
<dbReference type="AlphaFoldDB" id="A0A8X7SDB2"/>
<feature type="domain" description="C3H1-type" evidence="7">
    <location>
        <begin position="446"/>
        <end position="474"/>
    </location>
</feature>
<dbReference type="GO" id="GO:0008270">
    <property type="term" value="F:zinc ion binding"/>
    <property type="evidence" value="ECO:0007669"/>
    <property type="project" value="UniProtKB-KW"/>
</dbReference>
<keyword evidence="4" id="KW-0238">DNA-binding</keyword>
<dbReference type="Pfam" id="PF14608">
    <property type="entry name" value="zf-CCCH_2"/>
    <property type="match status" value="2"/>
</dbReference>
<feature type="compositionally biased region" description="Basic and acidic residues" evidence="6">
    <location>
        <begin position="104"/>
        <end position="120"/>
    </location>
</feature>
<feature type="zinc finger region" description="C3H1-type" evidence="5">
    <location>
        <begin position="446"/>
        <end position="474"/>
    </location>
</feature>
<feature type="compositionally biased region" description="Basic and acidic residues" evidence="6">
    <location>
        <begin position="600"/>
        <end position="614"/>
    </location>
</feature>
<evidence type="ECO:0000259" key="7">
    <source>
        <dbReference type="PROSITE" id="PS50103"/>
    </source>
</evidence>
<feature type="compositionally biased region" description="Basic and acidic residues" evidence="6">
    <location>
        <begin position="338"/>
        <end position="354"/>
    </location>
</feature>
<reference evidence="8 9" key="1">
    <citation type="submission" date="2020-02" db="EMBL/GenBank/DDBJ databases">
        <authorList>
            <person name="Ma Q."/>
            <person name="Huang Y."/>
            <person name="Song X."/>
            <person name="Pei D."/>
        </authorList>
    </citation>
    <scope>NUCLEOTIDE SEQUENCE [LARGE SCALE GENOMIC DNA]</scope>
    <source>
        <strain evidence="8">Sxm20200214</strain>
        <tissue evidence="8">Leaf</tissue>
    </source>
</reference>
<evidence type="ECO:0000256" key="4">
    <source>
        <dbReference type="ARBA" id="ARBA00023125"/>
    </source>
</evidence>
<evidence type="ECO:0000256" key="1">
    <source>
        <dbReference type="ARBA" id="ARBA00022723"/>
    </source>
</evidence>
<evidence type="ECO:0000313" key="9">
    <source>
        <dbReference type="Proteomes" id="UP000886595"/>
    </source>
</evidence>
<dbReference type="InterPro" id="IPR000571">
    <property type="entry name" value="Znf_CCCH"/>
</dbReference>
<feature type="region of interest" description="Disordered" evidence="6">
    <location>
        <begin position="97"/>
        <end position="120"/>
    </location>
</feature>
<dbReference type="SMART" id="SM00356">
    <property type="entry name" value="ZnF_C3H1"/>
    <property type="match status" value="4"/>
</dbReference>
<feature type="compositionally biased region" description="Basic and acidic residues" evidence="6">
    <location>
        <begin position="8"/>
        <end position="36"/>
    </location>
</feature>
<comment type="caution">
    <text evidence="8">The sequence shown here is derived from an EMBL/GenBank/DDBJ whole genome shotgun (WGS) entry which is preliminary data.</text>
</comment>
<keyword evidence="2 5" id="KW-0863">Zinc-finger</keyword>